<dbReference type="Gene3D" id="1.25.10.10">
    <property type="entry name" value="Leucine-rich Repeat Variant"/>
    <property type="match status" value="2"/>
</dbReference>
<feature type="repeat" description="Pumilio" evidence="2">
    <location>
        <begin position="51"/>
        <end position="93"/>
    </location>
</feature>
<keyword evidence="1" id="KW-0677">Repeat</keyword>
<dbReference type="InterPro" id="IPR016024">
    <property type="entry name" value="ARM-type_fold"/>
</dbReference>
<dbReference type="STRING" id="86630.A0A367JM78"/>
<feature type="repeat" description="Pumilio" evidence="2">
    <location>
        <begin position="5"/>
        <end position="50"/>
    </location>
</feature>
<dbReference type="PROSITE" id="PS50303">
    <property type="entry name" value="PUM_HD"/>
    <property type="match status" value="1"/>
</dbReference>
<dbReference type="AlphaFoldDB" id="A0A367JM78"/>
<evidence type="ECO:0000256" key="1">
    <source>
        <dbReference type="ARBA" id="ARBA00022737"/>
    </source>
</evidence>
<dbReference type="SMART" id="SM00025">
    <property type="entry name" value="Pumilio"/>
    <property type="match status" value="2"/>
</dbReference>
<feature type="non-terminal residue" evidence="4">
    <location>
        <position position="1"/>
    </location>
</feature>
<dbReference type="EMBL" id="PJQL01001040">
    <property type="protein sequence ID" value="RCH90969.1"/>
    <property type="molecule type" value="Genomic_DNA"/>
</dbReference>
<evidence type="ECO:0000313" key="4">
    <source>
        <dbReference type="EMBL" id="RCH90969.1"/>
    </source>
</evidence>
<dbReference type="Pfam" id="PF00806">
    <property type="entry name" value="PUF"/>
    <property type="match status" value="2"/>
</dbReference>
<dbReference type="Proteomes" id="UP000252139">
    <property type="component" value="Unassembled WGS sequence"/>
</dbReference>
<sequence length="132" mass="15405">FIIEAFHGQVYQLATHPYGCRVIQRMFEHCTEEQTCFEHGTEVDKQSFIDEITESSPDGLCPLVIMMKDQYANYVVQRMLDVVNDKQRKVLIEKIRPHLSSLKKYTYGKHLIQKVERLVAMQEGNADDTQCH</sequence>
<dbReference type="GO" id="GO:0003730">
    <property type="term" value="F:mRNA 3'-UTR binding"/>
    <property type="evidence" value="ECO:0007669"/>
    <property type="project" value="TreeGrafter"/>
</dbReference>
<feature type="domain" description="PUM-HD" evidence="3">
    <location>
        <begin position="1"/>
        <end position="119"/>
    </location>
</feature>
<evidence type="ECO:0000256" key="2">
    <source>
        <dbReference type="PROSITE-ProRule" id="PRU00317"/>
    </source>
</evidence>
<organism evidence="4 5">
    <name type="scientific">Rhizopus azygosporus</name>
    <name type="common">Rhizopus microsporus var. azygosporus</name>
    <dbReference type="NCBI Taxonomy" id="86630"/>
    <lineage>
        <taxon>Eukaryota</taxon>
        <taxon>Fungi</taxon>
        <taxon>Fungi incertae sedis</taxon>
        <taxon>Mucoromycota</taxon>
        <taxon>Mucoromycotina</taxon>
        <taxon>Mucoromycetes</taxon>
        <taxon>Mucorales</taxon>
        <taxon>Mucorineae</taxon>
        <taxon>Rhizopodaceae</taxon>
        <taxon>Rhizopus</taxon>
    </lineage>
</organism>
<dbReference type="InterPro" id="IPR011989">
    <property type="entry name" value="ARM-like"/>
</dbReference>
<gene>
    <name evidence="4" type="primary">PUM1</name>
    <name evidence="4" type="ORF">CU097_012774</name>
</gene>
<dbReference type="PROSITE" id="PS50302">
    <property type="entry name" value="PUM"/>
    <property type="match status" value="2"/>
</dbReference>
<dbReference type="PANTHER" id="PTHR12537:SF12">
    <property type="entry name" value="MATERNAL PROTEIN PUMILIO"/>
    <property type="match status" value="1"/>
</dbReference>
<dbReference type="PANTHER" id="PTHR12537">
    <property type="entry name" value="RNA BINDING PROTEIN PUMILIO-RELATED"/>
    <property type="match status" value="1"/>
</dbReference>
<dbReference type="GO" id="GO:0005737">
    <property type="term" value="C:cytoplasm"/>
    <property type="evidence" value="ECO:0007669"/>
    <property type="project" value="TreeGrafter"/>
</dbReference>
<dbReference type="OrthoDB" id="668540at2759"/>
<reference evidence="4 5" key="1">
    <citation type="journal article" date="2018" name="G3 (Bethesda)">
        <title>Phylogenetic and Phylogenomic Definition of Rhizopus Species.</title>
        <authorList>
            <person name="Gryganskyi A.P."/>
            <person name="Golan J."/>
            <person name="Dolatabadi S."/>
            <person name="Mondo S."/>
            <person name="Robb S."/>
            <person name="Idnurm A."/>
            <person name="Muszewska A."/>
            <person name="Steczkiewicz K."/>
            <person name="Masonjones S."/>
            <person name="Liao H.L."/>
            <person name="Gajdeczka M.T."/>
            <person name="Anike F."/>
            <person name="Vuek A."/>
            <person name="Anishchenko I.M."/>
            <person name="Voigt K."/>
            <person name="de Hoog G.S."/>
            <person name="Smith M.E."/>
            <person name="Heitman J."/>
            <person name="Vilgalys R."/>
            <person name="Stajich J.E."/>
        </authorList>
    </citation>
    <scope>NUCLEOTIDE SEQUENCE [LARGE SCALE GENOMIC DNA]</scope>
    <source>
        <strain evidence="4 5">CBS 357.93</strain>
    </source>
</reference>
<keyword evidence="5" id="KW-1185">Reference proteome</keyword>
<proteinExistence type="predicted"/>
<dbReference type="SUPFAM" id="SSF48371">
    <property type="entry name" value="ARM repeat"/>
    <property type="match status" value="1"/>
</dbReference>
<name>A0A367JM78_RHIAZ</name>
<dbReference type="InterPro" id="IPR001313">
    <property type="entry name" value="Pumilio_RNA-bd_rpt"/>
</dbReference>
<accession>A0A367JM78</accession>
<evidence type="ECO:0000259" key="3">
    <source>
        <dbReference type="PROSITE" id="PS50303"/>
    </source>
</evidence>
<protein>
    <submittedName>
        <fullName evidence="4">Pumilio 1</fullName>
    </submittedName>
</protein>
<comment type="caution">
    <text evidence="4">The sequence shown here is derived from an EMBL/GenBank/DDBJ whole genome shotgun (WGS) entry which is preliminary data.</text>
</comment>
<dbReference type="InterPro" id="IPR033133">
    <property type="entry name" value="PUM-HD"/>
</dbReference>
<dbReference type="GO" id="GO:0010608">
    <property type="term" value="P:post-transcriptional regulation of gene expression"/>
    <property type="evidence" value="ECO:0007669"/>
    <property type="project" value="TreeGrafter"/>
</dbReference>
<evidence type="ECO:0000313" key="5">
    <source>
        <dbReference type="Proteomes" id="UP000252139"/>
    </source>
</evidence>